<reference evidence="1 2" key="1">
    <citation type="submission" date="2014-03" db="EMBL/GenBank/DDBJ databases">
        <title>Bradyrhizobium valentinum sp. nov., isolated from effective nodules of Lupinus mariae-josephae, a lupine endemic of basic-lime soils in Eastern Spain.</title>
        <authorList>
            <person name="Duran D."/>
            <person name="Rey L."/>
            <person name="Navarro A."/>
            <person name="Busquets A."/>
            <person name="Imperial J."/>
            <person name="Ruiz-Argueso T."/>
        </authorList>
    </citation>
    <scope>NUCLEOTIDE SEQUENCE [LARGE SCALE GENOMIC DNA]</scope>
    <source>
        <strain evidence="1 2">PAC68</strain>
    </source>
</reference>
<dbReference type="AlphaFoldDB" id="A0A0R3KTC4"/>
<evidence type="ECO:0008006" key="3">
    <source>
        <dbReference type="Google" id="ProtNLM"/>
    </source>
</evidence>
<dbReference type="InterPro" id="IPR038396">
    <property type="entry name" value="SpoIIAA-like_sf"/>
</dbReference>
<accession>A0A0R3KTC4</accession>
<dbReference type="Gene3D" id="3.40.50.10600">
    <property type="entry name" value="SpoIIaa-like domains"/>
    <property type="match status" value="1"/>
</dbReference>
<dbReference type="SUPFAM" id="SSF52091">
    <property type="entry name" value="SpoIIaa-like"/>
    <property type="match status" value="1"/>
</dbReference>
<evidence type="ECO:0000313" key="1">
    <source>
        <dbReference type="EMBL" id="KRQ96226.1"/>
    </source>
</evidence>
<protein>
    <recommendedName>
        <fullName evidence="3">STAS/SEC14 domain-containing protein</fullName>
    </recommendedName>
</protein>
<dbReference type="EMBL" id="LLXZ01000202">
    <property type="protein sequence ID" value="KRQ96226.1"/>
    <property type="molecule type" value="Genomic_DNA"/>
</dbReference>
<organism evidence="1 2">
    <name type="scientific">Bradyrhizobium jicamae</name>
    <dbReference type="NCBI Taxonomy" id="280332"/>
    <lineage>
        <taxon>Bacteria</taxon>
        <taxon>Pseudomonadati</taxon>
        <taxon>Pseudomonadota</taxon>
        <taxon>Alphaproteobacteria</taxon>
        <taxon>Hyphomicrobiales</taxon>
        <taxon>Nitrobacteraceae</taxon>
        <taxon>Bradyrhizobium</taxon>
    </lineage>
</organism>
<comment type="caution">
    <text evidence="1">The sequence shown here is derived from an EMBL/GenBank/DDBJ whole genome shotgun (WGS) entry which is preliminary data.</text>
</comment>
<dbReference type="InterPro" id="IPR036513">
    <property type="entry name" value="STAS_dom_sf"/>
</dbReference>
<keyword evidence="2" id="KW-1185">Reference proteome</keyword>
<sequence>MIEVDADLEEGIVTARFRGAVTNREFIDLATTIANFGSVDRVLVYLDWVGIDRWAFSVPTAGGVNEWRRARKMIARAALVHQPRLNRQAAWLAAFLRKEGVKVRSWRPQNADAAATWLRIV</sequence>
<name>A0A0R3KTC4_9BRAD</name>
<dbReference type="Proteomes" id="UP000050863">
    <property type="component" value="Unassembled WGS sequence"/>
</dbReference>
<dbReference type="RefSeq" id="WP_057839833.1">
    <property type="nucleotide sequence ID" value="NZ_LLXZ01000202.1"/>
</dbReference>
<gene>
    <name evidence="1" type="ORF">CQ12_23585</name>
</gene>
<dbReference type="STRING" id="280332.CQ12_23585"/>
<proteinExistence type="predicted"/>
<evidence type="ECO:0000313" key="2">
    <source>
        <dbReference type="Proteomes" id="UP000050863"/>
    </source>
</evidence>